<proteinExistence type="predicted"/>
<dbReference type="STRING" id="629741.GCWU000324_01990"/>
<dbReference type="SMART" id="SM01252">
    <property type="entry name" value="KilA-N"/>
    <property type="match status" value="1"/>
</dbReference>
<sequence>MLLNAILAHSRATGARFNPIHQLFDLSKSQPNGSNTMNTLTLNYNGLPLHANREAWFNATEIAAMFGKRPIDWLRLPETERYIAALCKREAEKQQIAEVRKSHFIKTRKGGNDLTQQGTWLHPKLAVAFARWCDIDFALWCDEQIETLIREGKDHQSSRQESSIAYRIMGEILQAARKAEGKDTQPHHYRNEALLCNAALTGQFIAIARDSLDKPALNMLTRLQAHNAALIGQGIPYPKRKNILFKLAAHHRTRHLNPAKQN</sequence>
<dbReference type="HOGENOM" id="CLU_1178221_0_0_4"/>
<comment type="caution">
    <text evidence="2">The sequence shown here is derived from an EMBL/GenBank/DDBJ whole genome shotgun (WGS) entry which is preliminary data.</text>
</comment>
<accession>C4GIW8</accession>
<protein>
    <submittedName>
        <fullName evidence="2">KilA-N domain protein</fullName>
    </submittedName>
</protein>
<evidence type="ECO:0000313" key="3">
    <source>
        <dbReference type="Proteomes" id="UP000003009"/>
    </source>
</evidence>
<dbReference type="EMBL" id="ACJW02000003">
    <property type="protein sequence ID" value="EEP67740.1"/>
    <property type="molecule type" value="Genomic_DNA"/>
</dbReference>
<dbReference type="Pfam" id="PF04383">
    <property type="entry name" value="KilA-N"/>
    <property type="match status" value="1"/>
</dbReference>
<dbReference type="Proteomes" id="UP000003009">
    <property type="component" value="Unassembled WGS sequence"/>
</dbReference>
<feature type="domain" description="KilA-N" evidence="1">
    <location>
        <begin position="38"/>
        <end position="148"/>
    </location>
</feature>
<dbReference type="AlphaFoldDB" id="C4GIW8"/>
<dbReference type="GO" id="GO:0003677">
    <property type="term" value="F:DNA binding"/>
    <property type="evidence" value="ECO:0007669"/>
    <property type="project" value="InterPro"/>
</dbReference>
<dbReference type="InterPro" id="IPR036887">
    <property type="entry name" value="HTH_APSES_sf"/>
</dbReference>
<reference evidence="2" key="1">
    <citation type="submission" date="2009-04" db="EMBL/GenBank/DDBJ databases">
        <authorList>
            <person name="Weinstock G."/>
            <person name="Sodergren E."/>
            <person name="Clifton S."/>
            <person name="Fulton L."/>
            <person name="Fulton B."/>
            <person name="Courtney L."/>
            <person name="Fronick C."/>
            <person name="Harrison M."/>
            <person name="Strong C."/>
            <person name="Farmer C."/>
            <person name="Delahaunty K."/>
            <person name="Markovic C."/>
            <person name="Hall O."/>
            <person name="Minx P."/>
            <person name="Tomlinson C."/>
            <person name="Mitreva M."/>
            <person name="Nelson J."/>
            <person name="Hou S."/>
            <person name="Wollam A."/>
            <person name="Pepin K.H."/>
            <person name="Johnson M."/>
            <person name="Bhonagiri V."/>
            <person name="Nash W.E."/>
            <person name="Warren W."/>
            <person name="Chinwalla A."/>
            <person name="Mardis E.R."/>
            <person name="Wilson R.K."/>
        </authorList>
    </citation>
    <scope>NUCLEOTIDE SEQUENCE [LARGE SCALE GENOMIC DNA]</scope>
    <source>
        <strain evidence="2">ATCC 51147</strain>
    </source>
</reference>
<evidence type="ECO:0000259" key="1">
    <source>
        <dbReference type="PROSITE" id="PS51301"/>
    </source>
</evidence>
<dbReference type="SUPFAM" id="SSF54616">
    <property type="entry name" value="DNA-binding domain of Mlu1-box binding protein MBP1"/>
    <property type="match status" value="1"/>
</dbReference>
<dbReference type="InterPro" id="IPR017880">
    <property type="entry name" value="KilA_N"/>
</dbReference>
<dbReference type="InterPro" id="IPR018004">
    <property type="entry name" value="KilA/APSES_HTH"/>
</dbReference>
<gene>
    <name evidence="2" type="ORF">GCWU000324_01990</name>
</gene>
<evidence type="ECO:0000313" key="2">
    <source>
        <dbReference type="EMBL" id="EEP67740.1"/>
    </source>
</evidence>
<name>C4GIW8_9NEIS</name>
<keyword evidence="3" id="KW-1185">Reference proteome</keyword>
<dbReference type="PROSITE" id="PS51301">
    <property type="entry name" value="KILA_N"/>
    <property type="match status" value="1"/>
</dbReference>
<organism evidence="2 3">
    <name type="scientific">Kingella oralis ATCC 51147</name>
    <dbReference type="NCBI Taxonomy" id="629741"/>
    <lineage>
        <taxon>Bacteria</taxon>
        <taxon>Pseudomonadati</taxon>
        <taxon>Pseudomonadota</taxon>
        <taxon>Betaproteobacteria</taxon>
        <taxon>Neisseriales</taxon>
        <taxon>Neisseriaceae</taxon>
        <taxon>Kingella</taxon>
    </lineage>
</organism>